<reference evidence="1 2" key="1">
    <citation type="journal article" date="2019" name="Commun. Biol.">
        <title>The bagworm genome reveals a unique fibroin gene that provides high tensile strength.</title>
        <authorList>
            <person name="Kono N."/>
            <person name="Nakamura H."/>
            <person name="Ohtoshi R."/>
            <person name="Tomita M."/>
            <person name="Numata K."/>
            <person name="Arakawa K."/>
        </authorList>
    </citation>
    <scope>NUCLEOTIDE SEQUENCE [LARGE SCALE GENOMIC DNA]</scope>
</reference>
<evidence type="ECO:0000313" key="1">
    <source>
        <dbReference type="EMBL" id="GBP19668.1"/>
    </source>
</evidence>
<gene>
    <name evidence="1" type="ORF">EVAR_75640_1</name>
</gene>
<protein>
    <submittedName>
        <fullName evidence="1">Uncharacterized protein</fullName>
    </submittedName>
</protein>
<accession>A0A4C1U0E7</accession>
<sequence length="115" mass="13261">MPFEEKYKDGRTTTPFRFSAQGICLRVQPRPRPFKSEYTAIMPFTMFEYSKNANSGRNSVVNVPREKERRQSNYFFICKSAASTVGAVTRRAINLPERGRIMLAPSQLSTRIKTF</sequence>
<keyword evidence="2" id="KW-1185">Reference proteome</keyword>
<comment type="caution">
    <text evidence="1">The sequence shown here is derived from an EMBL/GenBank/DDBJ whole genome shotgun (WGS) entry which is preliminary data.</text>
</comment>
<dbReference type="AlphaFoldDB" id="A0A4C1U0E7"/>
<dbReference type="Proteomes" id="UP000299102">
    <property type="component" value="Unassembled WGS sequence"/>
</dbReference>
<name>A0A4C1U0E7_EUMVA</name>
<proteinExistence type="predicted"/>
<organism evidence="1 2">
    <name type="scientific">Eumeta variegata</name>
    <name type="common">Bagworm moth</name>
    <name type="synonym">Eumeta japonica</name>
    <dbReference type="NCBI Taxonomy" id="151549"/>
    <lineage>
        <taxon>Eukaryota</taxon>
        <taxon>Metazoa</taxon>
        <taxon>Ecdysozoa</taxon>
        <taxon>Arthropoda</taxon>
        <taxon>Hexapoda</taxon>
        <taxon>Insecta</taxon>
        <taxon>Pterygota</taxon>
        <taxon>Neoptera</taxon>
        <taxon>Endopterygota</taxon>
        <taxon>Lepidoptera</taxon>
        <taxon>Glossata</taxon>
        <taxon>Ditrysia</taxon>
        <taxon>Tineoidea</taxon>
        <taxon>Psychidae</taxon>
        <taxon>Oiketicinae</taxon>
        <taxon>Eumeta</taxon>
    </lineage>
</organism>
<dbReference type="EMBL" id="BGZK01000110">
    <property type="protein sequence ID" value="GBP19668.1"/>
    <property type="molecule type" value="Genomic_DNA"/>
</dbReference>
<evidence type="ECO:0000313" key="2">
    <source>
        <dbReference type="Proteomes" id="UP000299102"/>
    </source>
</evidence>